<protein>
    <submittedName>
        <fullName evidence="9">RagB/SusD family protein</fullName>
    </submittedName>
</protein>
<comment type="similarity">
    <text evidence="2">Belongs to the SusD family.</text>
</comment>
<evidence type="ECO:0000256" key="6">
    <source>
        <dbReference type="SAM" id="SignalP"/>
    </source>
</evidence>
<dbReference type="InterPro" id="IPR033985">
    <property type="entry name" value="SusD-like_N"/>
</dbReference>
<comment type="subcellular location">
    <subcellularLocation>
        <location evidence="1">Cell outer membrane</location>
    </subcellularLocation>
</comment>
<gene>
    <name evidence="9" type="ORF">BN536_01828</name>
</gene>
<dbReference type="SUPFAM" id="SSF48452">
    <property type="entry name" value="TPR-like"/>
    <property type="match status" value="1"/>
</dbReference>
<comment type="caution">
    <text evidence="9">The sequence shown here is derived from an EMBL/GenBank/DDBJ whole genome shotgun (WGS) entry which is preliminary data.</text>
</comment>
<reference evidence="9" key="1">
    <citation type="submission" date="2012-11" db="EMBL/GenBank/DDBJ databases">
        <title>Dependencies among metagenomic species, viruses, plasmids and units of genetic variation.</title>
        <authorList>
            <person name="Nielsen H.B."/>
            <person name="Almeida M."/>
            <person name="Juncker A.S."/>
            <person name="Rasmussen S."/>
            <person name="Li J."/>
            <person name="Sunagawa S."/>
            <person name="Plichta D."/>
            <person name="Gautier L."/>
            <person name="Le Chatelier E."/>
            <person name="Peletier E."/>
            <person name="Bonde I."/>
            <person name="Nielsen T."/>
            <person name="Manichanh C."/>
            <person name="Arumugam M."/>
            <person name="Batto J."/>
            <person name="Santos M.B.Q.D."/>
            <person name="Blom N."/>
            <person name="Borruel N."/>
            <person name="Burgdorf K.S."/>
            <person name="Boumezbeur F."/>
            <person name="Casellas F."/>
            <person name="Dore J."/>
            <person name="Guarner F."/>
            <person name="Hansen T."/>
            <person name="Hildebrand F."/>
            <person name="Kaas R.S."/>
            <person name="Kennedy S."/>
            <person name="Kristiansen K."/>
            <person name="Kultima J.R."/>
            <person name="Leonard P."/>
            <person name="Levenez F."/>
            <person name="Lund O."/>
            <person name="Moumen B."/>
            <person name="Le Paslier D."/>
            <person name="Pons N."/>
            <person name="Pedersen O."/>
            <person name="Prifti E."/>
            <person name="Qin J."/>
            <person name="Raes J."/>
            <person name="Tap J."/>
            <person name="Tims S."/>
            <person name="Ussery D.W."/>
            <person name="Yamada T."/>
            <person name="MetaHit consortium"/>
            <person name="Renault P."/>
            <person name="Sicheritz-Ponten T."/>
            <person name="Bork P."/>
            <person name="Wang J."/>
            <person name="Brunak S."/>
            <person name="Ehrlich S.D."/>
        </authorList>
    </citation>
    <scope>NUCLEOTIDE SEQUENCE [LARGE SCALE GENOMIC DNA]</scope>
</reference>
<evidence type="ECO:0000313" key="9">
    <source>
        <dbReference type="EMBL" id="CCZ86990.1"/>
    </source>
</evidence>
<accession>R5V9D3</accession>
<dbReference type="PROSITE" id="PS51257">
    <property type="entry name" value="PROKAR_LIPOPROTEIN"/>
    <property type="match status" value="1"/>
</dbReference>
<evidence type="ECO:0000256" key="3">
    <source>
        <dbReference type="ARBA" id="ARBA00022729"/>
    </source>
</evidence>
<feature type="chain" id="PRO_5004406866" evidence="6">
    <location>
        <begin position="21"/>
        <end position="598"/>
    </location>
</feature>
<keyword evidence="4" id="KW-0472">Membrane</keyword>
<proteinExistence type="inferred from homology"/>
<dbReference type="InterPro" id="IPR011990">
    <property type="entry name" value="TPR-like_helical_dom_sf"/>
</dbReference>
<feature type="signal peptide" evidence="6">
    <location>
        <begin position="1"/>
        <end position="20"/>
    </location>
</feature>
<dbReference type="Proteomes" id="UP000018372">
    <property type="component" value="Unassembled WGS sequence"/>
</dbReference>
<evidence type="ECO:0000256" key="1">
    <source>
        <dbReference type="ARBA" id="ARBA00004442"/>
    </source>
</evidence>
<feature type="domain" description="RagB/SusD" evidence="7">
    <location>
        <begin position="325"/>
        <end position="598"/>
    </location>
</feature>
<dbReference type="Pfam" id="PF07980">
    <property type="entry name" value="SusD_RagB"/>
    <property type="match status" value="1"/>
</dbReference>
<evidence type="ECO:0000256" key="5">
    <source>
        <dbReference type="ARBA" id="ARBA00023237"/>
    </source>
</evidence>
<organism evidence="9 10">
    <name type="scientific">Phocaeicola plebeius CAG:211</name>
    <dbReference type="NCBI Taxonomy" id="1263052"/>
    <lineage>
        <taxon>Bacteria</taxon>
        <taxon>Pseudomonadati</taxon>
        <taxon>Bacteroidota</taxon>
        <taxon>Bacteroidia</taxon>
        <taxon>Bacteroidales</taxon>
        <taxon>Bacteroidaceae</taxon>
        <taxon>Phocaeicola</taxon>
    </lineage>
</organism>
<keyword evidence="3 6" id="KW-0732">Signal</keyword>
<evidence type="ECO:0000256" key="2">
    <source>
        <dbReference type="ARBA" id="ARBA00006275"/>
    </source>
</evidence>
<dbReference type="Pfam" id="PF14322">
    <property type="entry name" value="SusD-like_3"/>
    <property type="match status" value="1"/>
</dbReference>
<keyword evidence="5" id="KW-0998">Cell outer membrane</keyword>
<evidence type="ECO:0000259" key="7">
    <source>
        <dbReference type="Pfam" id="PF07980"/>
    </source>
</evidence>
<evidence type="ECO:0000313" key="10">
    <source>
        <dbReference type="Proteomes" id="UP000018372"/>
    </source>
</evidence>
<evidence type="ECO:0000259" key="8">
    <source>
        <dbReference type="Pfam" id="PF14322"/>
    </source>
</evidence>
<dbReference type="EMBL" id="CBAT010000099">
    <property type="protein sequence ID" value="CCZ86990.1"/>
    <property type="molecule type" value="Genomic_DNA"/>
</dbReference>
<name>R5V9D3_9BACT</name>
<evidence type="ECO:0000256" key="4">
    <source>
        <dbReference type="ARBA" id="ARBA00023136"/>
    </source>
</evidence>
<dbReference type="GO" id="GO:0009279">
    <property type="term" value="C:cell outer membrane"/>
    <property type="evidence" value="ECO:0007669"/>
    <property type="project" value="UniProtKB-SubCell"/>
</dbReference>
<dbReference type="RefSeq" id="WP_022054038.1">
    <property type="nucleotide sequence ID" value="NZ_HF998160.1"/>
</dbReference>
<dbReference type="Gene3D" id="1.25.40.390">
    <property type="match status" value="1"/>
</dbReference>
<dbReference type="AlphaFoldDB" id="R5V9D3"/>
<feature type="domain" description="SusD-like N-terminal" evidence="8">
    <location>
        <begin position="99"/>
        <end position="220"/>
    </location>
</feature>
<sequence>MKKIYVSLLAGLMLGFTSCADTFLDLEPLDQRTDVIYFGKAADFKDYASSFYGQLLGWRTPYGSFSIYNYMDSSSDLSSNFLASSDLGRGTIVVSLKDDRWDKCYNYIRTVNILLNKAETYSGNKDEIAQYVSEAYFFRAYSYFMLLKTFGGVPIVKTVLDTDSPELTNARNSRYEVVDLILSDLTEAIKNLPLEQNLSSTDKGRVTKMAAEAFKARVLLYEATWRKYNGTSTDFKGSAGPAKDQINEFLDEAITLCEDVIYNGGYQIWNQNSNTKIPNQSSYFLFNLEDEGSNPAGLTKSSNNEFILYGVYDYILRQGGVNLSHTVASMIPSRKFVDMFLCTDGLPIKYSDLFQGYHNTGDEYKNRDYRLMNYTNQGVDPESGSVVLDRGLAGYNCSKFYSHNYPAYRKEKEESANYPVLRLAEVFLNYAEACYERNGKVTDEQLSGINQLRARGGVKALTNQFIEECQAKGYEMDMLSEIRRERALELFMEGFRFDDLKRWGIAEQELNQSRLGMVVGGNGYETEFKAADGTIKTAMYKPGTFPWGEEEVETGDGVLNCVVISSKSNHSFAKKHYLWPIPQQQINLNSNLVQNPGY</sequence>
<dbReference type="InterPro" id="IPR012944">
    <property type="entry name" value="SusD_RagB_dom"/>
</dbReference>